<sequence>MKKHIPGVKKISVGGEELEVEEADIISIVPISSMIRLAALIGGEAVETTALALQLHRYQYNGPDPEGYFSDIPDDKTATTAICRIVSKIVQDNYYKKNCGAA</sequence>
<evidence type="ECO:0000313" key="1">
    <source>
        <dbReference type="EMBL" id="AFA39012.1"/>
    </source>
</evidence>
<dbReference type="KEGG" id="pog:Pogu_0985"/>
<protein>
    <submittedName>
        <fullName evidence="1">Archaeal PaREP1/PaREP8 family</fullName>
    </submittedName>
</protein>
<keyword evidence="2" id="KW-1185">Reference proteome</keyword>
<evidence type="ECO:0000313" key="2">
    <source>
        <dbReference type="Proteomes" id="UP000009062"/>
    </source>
</evidence>
<dbReference type="EMBL" id="CP003316">
    <property type="protein sequence ID" value="AFA39012.1"/>
    <property type="molecule type" value="Genomic_DNA"/>
</dbReference>
<dbReference type="HOGENOM" id="CLU_2271146_0_0_2"/>
<proteinExistence type="predicted"/>
<organism evidence="1 2">
    <name type="scientific">Pyrobaculum oguniense (strain DSM 13380 / JCM 10595 / TE7)</name>
    <dbReference type="NCBI Taxonomy" id="698757"/>
    <lineage>
        <taxon>Archaea</taxon>
        <taxon>Thermoproteota</taxon>
        <taxon>Thermoprotei</taxon>
        <taxon>Thermoproteales</taxon>
        <taxon>Thermoproteaceae</taxon>
        <taxon>Pyrobaculum</taxon>
    </lineage>
</organism>
<reference evidence="1 2" key="1">
    <citation type="journal article" date="2012" name="Stand. Genomic Sci.">
        <title>Complete genome sequence of Pyrobaculum oguniense.</title>
        <authorList>
            <person name="Bernick D.L."/>
            <person name="Karplus K."/>
            <person name="Lui L.M."/>
            <person name="Coker J.K."/>
            <person name="Murphy J.N."/>
            <person name="Chan P.P."/>
            <person name="Cozen A.E."/>
            <person name="Lowe T.M."/>
        </authorList>
    </citation>
    <scope>NUCLEOTIDE SEQUENCE [LARGE SCALE GENOMIC DNA]</scope>
    <source>
        <strain evidence="1 2">TE7</strain>
    </source>
</reference>
<accession>H6Q9V4</accession>
<dbReference type="eggNOG" id="arCOG03708">
    <property type="taxonomic scope" value="Archaea"/>
</dbReference>
<dbReference type="AlphaFoldDB" id="H6Q9V4"/>
<dbReference type="Proteomes" id="UP000009062">
    <property type="component" value="Chromosome"/>
</dbReference>
<dbReference type="STRING" id="698757.Pogu_0985"/>
<name>H6Q9V4_PYROT</name>
<gene>
    <name evidence="1" type="ordered locus">Pogu_0985</name>
</gene>